<feature type="region of interest" description="Disordered" evidence="1">
    <location>
        <begin position="116"/>
        <end position="136"/>
    </location>
</feature>
<sequence>MFDDGEERLVKRITIWGFLVLLGLAAVWIGGPFYTLHQLRTAVETQDAAYLDNQVDFPLLRDNIKLQLNARAAQATPPRWRDSPLGGLALGLTNQLVDRLVESLVTPSGLLSLLEERTLQPESPSADPEADGTLSEAEREIRFREARFRFEGLSRLRVEATTEQGEPIRVVLSRQHLKWRLTNLILPEWPDSLLDSAQGGGDV</sequence>
<comment type="caution">
    <text evidence="3">The sequence shown here is derived from an EMBL/GenBank/DDBJ whole genome shotgun (WGS) entry which is preliminary data.</text>
</comment>
<dbReference type="InterPro" id="IPR021330">
    <property type="entry name" value="DUF2939"/>
</dbReference>
<organism evidence="3 4">
    <name type="scientific">Candidatus Macondimonas diazotrophica</name>
    <dbReference type="NCBI Taxonomy" id="2305248"/>
    <lineage>
        <taxon>Bacteria</taxon>
        <taxon>Pseudomonadati</taxon>
        <taxon>Pseudomonadota</taxon>
        <taxon>Gammaproteobacteria</taxon>
        <taxon>Chromatiales</taxon>
        <taxon>Ectothiorhodospiraceae</taxon>
        <taxon>Candidatus Macondimonas</taxon>
    </lineage>
</organism>
<feature type="transmembrane region" description="Helical" evidence="2">
    <location>
        <begin position="15"/>
        <end position="36"/>
    </location>
</feature>
<evidence type="ECO:0000313" key="4">
    <source>
        <dbReference type="Proteomes" id="UP000297890"/>
    </source>
</evidence>
<keyword evidence="2" id="KW-0812">Transmembrane</keyword>
<evidence type="ECO:0000256" key="2">
    <source>
        <dbReference type="SAM" id="Phobius"/>
    </source>
</evidence>
<evidence type="ECO:0000313" key="3">
    <source>
        <dbReference type="EMBL" id="TFZ84115.1"/>
    </source>
</evidence>
<dbReference type="OrthoDB" id="5739641at2"/>
<gene>
    <name evidence="3" type="ORF">E4680_00820</name>
</gene>
<name>A0A4Z0FDM6_9GAMM</name>
<dbReference type="Proteomes" id="UP000297890">
    <property type="component" value="Unassembled WGS sequence"/>
</dbReference>
<accession>A0A4Z0FDM6</accession>
<dbReference type="AlphaFoldDB" id="A0A4Z0FDM6"/>
<protein>
    <submittedName>
        <fullName evidence="3">DUF2939 domain-containing protein</fullName>
    </submittedName>
</protein>
<proteinExistence type="predicted"/>
<dbReference type="EMBL" id="SRIO01000001">
    <property type="protein sequence ID" value="TFZ84115.1"/>
    <property type="molecule type" value="Genomic_DNA"/>
</dbReference>
<reference evidence="3 4" key="1">
    <citation type="journal article" date="2019" name="ISME J.">
        <title>Candidatus Macondimonas diazotrophica, a novel gammaproteobacterial genus dominating crude-oil-contaminated coastal sediments.</title>
        <authorList>
            <person name="Karthikeyan S."/>
            <person name="Konstantinidis K."/>
        </authorList>
    </citation>
    <scope>NUCLEOTIDE SEQUENCE [LARGE SCALE GENOMIC DNA]</scope>
    <source>
        <strain evidence="3 4">KTK01</strain>
    </source>
</reference>
<keyword evidence="2" id="KW-1133">Transmembrane helix</keyword>
<dbReference type="Pfam" id="PF11159">
    <property type="entry name" value="DUF2939"/>
    <property type="match status" value="1"/>
</dbReference>
<keyword evidence="2" id="KW-0472">Membrane</keyword>
<keyword evidence="4" id="KW-1185">Reference proteome</keyword>
<evidence type="ECO:0000256" key="1">
    <source>
        <dbReference type="SAM" id="MobiDB-lite"/>
    </source>
</evidence>